<dbReference type="SUPFAM" id="SSF55729">
    <property type="entry name" value="Acyl-CoA N-acyltransferases (Nat)"/>
    <property type="match status" value="1"/>
</dbReference>
<dbReference type="Pfam" id="PF00583">
    <property type="entry name" value="Acetyltransf_1"/>
    <property type="match status" value="1"/>
</dbReference>
<name>A0A0F9QKJ7_9ZZZZ</name>
<organism evidence="2">
    <name type="scientific">marine sediment metagenome</name>
    <dbReference type="NCBI Taxonomy" id="412755"/>
    <lineage>
        <taxon>unclassified sequences</taxon>
        <taxon>metagenomes</taxon>
        <taxon>ecological metagenomes</taxon>
    </lineage>
</organism>
<protein>
    <recommendedName>
        <fullName evidence="1">N-acetyltransferase domain-containing protein</fullName>
    </recommendedName>
</protein>
<feature type="domain" description="N-acetyltransferase" evidence="1">
    <location>
        <begin position="5"/>
        <end position="174"/>
    </location>
</feature>
<proteinExistence type="predicted"/>
<dbReference type="EMBL" id="LAZR01003897">
    <property type="protein sequence ID" value="KKN13676.1"/>
    <property type="molecule type" value="Genomic_DNA"/>
</dbReference>
<dbReference type="InterPro" id="IPR016181">
    <property type="entry name" value="Acyl_CoA_acyltransferase"/>
</dbReference>
<evidence type="ECO:0000259" key="1">
    <source>
        <dbReference type="PROSITE" id="PS51186"/>
    </source>
</evidence>
<dbReference type="GO" id="GO:0016747">
    <property type="term" value="F:acyltransferase activity, transferring groups other than amino-acyl groups"/>
    <property type="evidence" value="ECO:0007669"/>
    <property type="project" value="InterPro"/>
</dbReference>
<reference evidence="2" key="1">
    <citation type="journal article" date="2015" name="Nature">
        <title>Complex archaea that bridge the gap between prokaryotes and eukaryotes.</title>
        <authorList>
            <person name="Spang A."/>
            <person name="Saw J.H."/>
            <person name="Jorgensen S.L."/>
            <person name="Zaremba-Niedzwiedzka K."/>
            <person name="Martijn J."/>
            <person name="Lind A.E."/>
            <person name="van Eijk R."/>
            <person name="Schleper C."/>
            <person name="Guy L."/>
            <person name="Ettema T.J."/>
        </authorList>
    </citation>
    <scope>NUCLEOTIDE SEQUENCE</scope>
</reference>
<dbReference type="InterPro" id="IPR000182">
    <property type="entry name" value="GNAT_dom"/>
</dbReference>
<comment type="caution">
    <text evidence="2">The sequence shown here is derived from an EMBL/GenBank/DDBJ whole genome shotgun (WGS) entry which is preliminary data.</text>
</comment>
<sequence length="174" mass="20491">METIISIENSTLNNIPDILKLYKLATEFQKIKFPSNQWPEFERELIATEVQENRQFKLLVNDEIACVWAITFTDAQIWEEKENNSSIYIHRIATNPNFRGQNFVQSIVDWAKSFAVKKNKEFIRMDTCGKNDRLIKHYENCGFAFLGMKKLKNTSELPINYHDAEVCFFEIKLN</sequence>
<dbReference type="Gene3D" id="3.40.630.30">
    <property type="match status" value="1"/>
</dbReference>
<accession>A0A0F9QKJ7</accession>
<dbReference type="PROSITE" id="PS51186">
    <property type="entry name" value="GNAT"/>
    <property type="match status" value="1"/>
</dbReference>
<dbReference type="AlphaFoldDB" id="A0A0F9QKJ7"/>
<gene>
    <name evidence="2" type="ORF">LCGC14_1003980</name>
</gene>
<evidence type="ECO:0000313" key="2">
    <source>
        <dbReference type="EMBL" id="KKN13676.1"/>
    </source>
</evidence>